<dbReference type="Gramene" id="AET7Gv20805700.1">
    <property type="protein sequence ID" value="AET7Gv20805700.1"/>
    <property type="gene ID" value="AET7Gv20805700"/>
</dbReference>
<name>A0A453S3T4_AEGTS</name>
<keyword evidence="3" id="KW-1185">Reference proteome</keyword>
<sequence length="105" mass="10811">AAHDLSFETAQATESCTGHPHPHDDTAACVEQTRATQRVGSSTPSPSGERRRLCCSGEVPNNGLELNGMCVAPGPWSSSVFPVESQDSMSVPSVVFGAGGGRGVL</sequence>
<protein>
    <submittedName>
        <fullName evidence="2">Uncharacterized protein</fullName>
    </submittedName>
</protein>
<organism evidence="2 3">
    <name type="scientific">Aegilops tauschii subsp. strangulata</name>
    <name type="common">Goatgrass</name>
    <dbReference type="NCBI Taxonomy" id="200361"/>
    <lineage>
        <taxon>Eukaryota</taxon>
        <taxon>Viridiplantae</taxon>
        <taxon>Streptophyta</taxon>
        <taxon>Embryophyta</taxon>
        <taxon>Tracheophyta</taxon>
        <taxon>Spermatophyta</taxon>
        <taxon>Magnoliopsida</taxon>
        <taxon>Liliopsida</taxon>
        <taxon>Poales</taxon>
        <taxon>Poaceae</taxon>
        <taxon>BOP clade</taxon>
        <taxon>Pooideae</taxon>
        <taxon>Triticodae</taxon>
        <taxon>Triticeae</taxon>
        <taxon>Triticinae</taxon>
        <taxon>Aegilops</taxon>
    </lineage>
</organism>
<dbReference type="Proteomes" id="UP000015105">
    <property type="component" value="Chromosome 7D"/>
</dbReference>
<proteinExistence type="predicted"/>
<feature type="region of interest" description="Disordered" evidence="1">
    <location>
        <begin position="34"/>
        <end position="53"/>
    </location>
</feature>
<reference evidence="3" key="2">
    <citation type="journal article" date="2017" name="Nat. Plants">
        <title>The Aegilops tauschii genome reveals multiple impacts of transposons.</title>
        <authorList>
            <person name="Zhao G."/>
            <person name="Zou C."/>
            <person name="Li K."/>
            <person name="Wang K."/>
            <person name="Li T."/>
            <person name="Gao L."/>
            <person name="Zhang X."/>
            <person name="Wang H."/>
            <person name="Yang Z."/>
            <person name="Liu X."/>
            <person name="Jiang W."/>
            <person name="Mao L."/>
            <person name="Kong X."/>
            <person name="Jiao Y."/>
            <person name="Jia J."/>
        </authorList>
    </citation>
    <scope>NUCLEOTIDE SEQUENCE [LARGE SCALE GENOMIC DNA]</scope>
    <source>
        <strain evidence="3">cv. AL8/78</strain>
    </source>
</reference>
<reference evidence="2" key="5">
    <citation type="journal article" date="2021" name="G3 (Bethesda)">
        <title>Aegilops tauschii genome assembly Aet v5.0 features greater sequence contiguity and improved annotation.</title>
        <authorList>
            <person name="Wang L."/>
            <person name="Zhu T."/>
            <person name="Rodriguez J.C."/>
            <person name="Deal K.R."/>
            <person name="Dubcovsky J."/>
            <person name="McGuire P.E."/>
            <person name="Lux T."/>
            <person name="Spannagl M."/>
            <person name="Mayer K.F.X."/>
            <person name="Baldrich P."/>
            <person name="Meyers B.C."/>
            <person name="Huo N."/>
            <person name="Gu Y.Q."/>
            <person name="Zhou H."/>
            <person name="Devos K.M."/>
            <person name="Bennetzen J.L."/>
            <person name="Unver T."/>
            <person name="Budak H."/>
            <person name="Gulick P.J."/>
            <person name="Galiba G."/>
            <person name="Kalapos B."/>
            <person name="Nelson D.R."/>
            <person name="Li P."/>
            <person name="You F.M."/>
            <person name="Luo M.C."/>
            <person name="Dvorak J."/>
        </authorList>
    </citation>
    <scope>NUCLEOTIDE SEQUENCE [LARGE SCALE GENOMIC DNA]</scope>
    <source>
        <strain evidence="2">cv. AL8/78</strain>
    </source>
</reference>
<accession>A0A453S3T4</accession>
<feature type="compositionally biased region" description="Polar residues" evidence="1">
    <location>
        <begin position="34"/>
        <end position="46"/>
    </location>
</feature>
<dbReference type="AlphaFoldDB" id="A0A453S3T4"/>
<reference evidence="2" key="4">
    <citation type="submission" date="2019-03" db="UniProtKB">
        <authorList>
            <consortium name="EnsemblPlants"/>
        </authorList>
    </citation>
    <scope>IDENTIFICATION</scope>
</reference>
<reference evidence="2" key="3">
    <citation type="journal article" date="2017" name="Nature">
        <title>Genome sequence of the progenitor of the wheat D genome Aegilops tauschii.</title>
        <authorList>
            <person name="Luo M.C."/>
            <person name="Gu Y.Q."/>
            <person name="Puiu D."/>
            <person name="Wang H."/>
            <person name="Twardziok S.O."/>
            <person name="Deal K.R."/>
            <person name="Huo N."/>
            <person name="Zhu T."/>
            <person name="Wang L."/>
            <person name="Wang Y."/>
            <person name="McGuire P.E."/>
            <person name="Liu S."/>
            <person name="Long H."/>
            <person name="Ramasamy R.K."/>
            <person name="Rodriguez J.C."/>
            <person name="Van S.L."/>
            <person name="Yuan L."/>
            <person name="Wang Z."/>
            <person name="Xia Z."/>
            <person name="Xiao L."/>
            <person name="Anderson O.D."/>
            <person name="Ouyang S."/>
            <person name="Liang Y."/>
            <person name="Zimin A.V."/>
            <person name="Pertea G."/>
            <person name="Qi P."/>
            <person name="Bennetzen J.L."/>
            <person name="Dai X."/>
            <person name="Dawson M.W."/>
            <person name="Muller H.G."/>
            <person name="Kugler K."/>
            <person name="Rivarola-Duarte L."/>
            <person name="Spannagl M."/>
            <person name="Mayer K.F.X."/>
            <person name="Lu F.H."/>
            <person name="Bevan M.W."/>
            <person name="Leroy P."/>
            <person name="Li P."/>
            <person name="You F.M."/>
            <person name="Sun Q."/>
            <person name="Liu Z."/>
            <person name="Lyons E."/>
            <person name="Wicker T."/>
            <person name="Salzberg S.L."/>
            <person name="Devos K.M."/>
            <person name="Dvorak J."/>
        </authorList>
    </citation>
    <scope>NUCLEOTIDE SEQUENCE [LARGE SCALE GENOMIC DNA]</scope>
    <source>
        <strain evidence="2">cv. AL8/78</strain>
    </source>
</reference>
<evidence type="ECO:0000313" key="2">
    <source>
        <dbReference type="EnsemblPlants" id="AET7Gv20805700.1"/>
    </source>
</evidence>
<reference evidence="3" key="1">
    <citation type="journal article" date="2014" name="Science">
        <title>Ancient hybridizations among the ancestral genomes of bread wheat.</title>
        <authorList>
            <consortium name="International Wheat Genome Sequencing Consortium,"/>
            <person name="Marcussen T."/>
            <person name="Sandve S.R."/>
            <person name="Heier L."/>
            <person name="Spannagl M."/>
            <person name="Pfeifer M."/>
            <person name="Jakobsen K.S."/>
            <person name="Wulff B.B."/>
            <person name="Steuernagel B."/>
            <person name="Mayer K.F."/>
            <person name="Olsen O.A."/>
        </authorList>
    </citation>
    <scope>NUCLEOTIDE SEQUENCE [LARGE SCALE GENOMIC DNA]</scope>
    <source>
        <strain evidence="3">cv. AL8/78</strain>
    </source>
</reference>
<evidence type="ECO:0000256" key="1">
    <source>
        <dbReference type="SAM" id="MobiDB-lite"/>
    </source>
</evidence>
<evidence type="ECO:0000313" key="3">
    <source>
        <dbReference type="Proteomes" id="UP000015105"/>
    </source>
</evidence>
<feature type="region of interest" description="Disordered" evidence="1">
    <location>
        <begin position="1"/>
        <end position="26"/>
    </location>
</feature>
<dbReference type="EnsemblPlants" id="AET7Gv20805700.1">
    <property type="protein sequence ID" value="AET7Gv20805700.1"/>
    <property type="gene ID" value="AET7Gv20805700"/>
</dbReference>